<sequence length="67" mass="7565">STSWSFSLFCRSLFSLSLFYVTFHVRISFIFSRLSGIPSKKVCDIDVLMLKLGEFSHIHGCSTASIL</sequence>
<protein>
    <submittedName>
        <fullName evidence="1">Uncharacterized protein</fullName>
    </submittedName>
</protein>
<comment type="caution">
    <text evidence="1">The sequence shown here is derived from an EMBL/GenBank/DDBJ whole genome shotgun (WGS) entry which is preliminary data.</text>
</comment>
<name>A0AAD7ZHF7_DIPPU</name>
<organism evidence="1 2">
    <name type="scientific">Diploptera punctata</name>
    <name type="common">Pacific beetle cockroach</name>
    <dbReference type="NCBI Taxonomy" id="6984"/>
    <lineage>
        <taxon>Eukaryota</taxon>
        <taxon>Metazoa</taxon>
        <taxon>Ecdysozoa</taxon>
        <taxon>Arthropoda</taxon>
        <taxon>Hexapoda</taxon>
        <taxon>Insecta</taxon>
        <taxon>Pterygota</taxon>
        <taxon>Neoptera</taxon>
        <taxon>Polyneoptera</taxon>
        <taxon>Dictyoptera</taxon>
        <taxon>Blattodea</taxon>
        <taxon>Blaberoidea</taxon>
        <taxon>Blaberidae</taxon>
        <taxon>Diplopterinae</taxon>
        <taxon>Diploptera</taxon>
    </lineage>
</organism>
<accession>A0AAD7ZHF7</accession>
<reference evidence="1" key="2">
    <citation type="submission" date="2023-05" db="EMBL/GenBank/DDBJ databases">
        <authorList>
            <person name="Fouks B."/>
        </authorList>
    </citation>
    <scope>NUCLEOTIDE SEQUENCE</scope>
    <source>
        <strain evidence="1">Stay&amp;Tobe</strain>
        <tissue evidence="1">Testes</tissue>
    </source>
</reference>
<evidence type="ECO:0000313" key="2">
    <source>
        <dbReference type="Proteomes" id="UP001233999"/>
    </source>
</evidence>
<reference evidence="1" key="1">
    <citation type="journal article" date="2023" name="IScience">
        <title>Live-bearing cockroach genome reveals convergent evolutionary mechanisms linked to viviparity in insects and beyond.</title>
        <authorList>
            <person name="Fouks B."/>
            <person name="Harrison M.C."/>
            <person name="Mikhailova A.A."/>
            <person name="Marchal E."/>
            <person name="English S."/>
            <person name="Carruthers M."/>
            <person name="Jennings E.C."/>
            <person name="Chiamaka E.L."/>
            <person name="Frigard R.A."/>
            <person name="Pippel M."/>
            <person name="Attardo G.M."/>
            <person name="Benoit J.B."/>
            <person name="Bornberg-Bauer E."/>
            <person name="Tobe S.S."/>
        </authorList>
    </citation>
    <scope>NUCLEOTIDE SEQUENCE</scope>
    <source>
        <strain evidence="1">Stay&amp;Tobe</strain>
    </source>
</reference>
<dbReference type="AlphaFoldDB" id="A0AAD7ZHF7"/>
<dbReference type="Proteomes" id="UP001233999">
    <property type="component" value="Unassembled WGS sequence"/>
</dbReference>
<dbReference type="EMBL" id="JASPKZ010008344">
    <property type="protein sequence ID" value="KAJ9580372.1"/>
    <property type="molecule type" value="Genomic_DNA"/>
</dbReference>
<feature type="non-terminal residue" evidence="1">
    <location>
        <position position="1"/>
    </location>
</feature>
<evidence type="ECO:0000313" key="1">
    <source>
        <dbReference type="EMBL" id="KAJ9580372.1"/>
    </source>
</evidence>
<gene>
    <name evidence="1" type="ORF">L9F63_003965</name>
</gene>
<proteinExistence type="predicted"/>
<keyword evidence="2" id="KW-1185">Reference proteome</keyword>
<feature type="non-terminal residue" evidence="1">
    <location>
        <position position="67"/>
    </location>
</feature>